<evidence type="ECO:0000313" key="2">
    <source>
        <dbReference type="Proteomes" id="UP000679690"/>
    </source>
</evidence>
<dbReference type="Proteomes" id="UP000679690">
    <property type="component" value="Unassembled WGS sequence"/>
</dbReference>
<dbReference type="RefSeq" id="WP_208468638.1">
    <property type="nucleotide sequence ID" value="NZ_JAGFNS010000011.1"/>
</dbReference>
<sequence length="850" mass="91626">MDSLYDYIAKKLAEEVTKRGVVIWYDAGTEFAPFIAELRGGPRTGEAVPVTLYGKVVRLAEYAGSMFEVRFAVEPYVREDSPEPAVIYLPGCDRDTGGSVLMELERAGMHWEPRLAQLAKELLLKRHTIGVVDSMVAADRRLSYEDFRKIAADEGAGSASVLKSIFARSHGDDTVLADWLADDSRDSEIAGKSATGELIALVQSWLGLRLPGDGHPSKLRSITLRYVLAGEFRADLSCASPPALDGVPVPPTPDADRAVRELAVLLRSGHAQVYPALADLVERELGLSSAAIPAEALGTIDTFRFEERVLLKHCGDLVADGRFEAALTLVSQRADCYWLHVDVARKAQWEAIRRMAELGQVAIRVGAEIKAANGDVGAWFGRYTAAGGWHRLDQAQRRLEAWITELDDVQEQPLAVVRRAYEDTCHRMADRFTKALAGSGWAVPRALHQTRVFSEVVASQPKPVAYLLVDAMRFEMGLELAERLPDKSEVSVRPAVGALPSITPVGMAALQPGAAASFSLADKGGRLGAQIDGTFLADRAARGRFAKARIPDLVDLALNDVLSLPVSRLTKKVEGAQVVIVRSQEIDHAGENGFAFHARQVMDTVIDNLARAIRRLANAGIRHAVVTADHGHLFFATDRDESMRIDAPGGDTVDLHRRCWVGRGGANPPGTVRISAATLGYTSDLDLVFPAGAGVFKAGGDLAFHHGGPSLQELVIPVVTVRAPAPVEASSATAPVAVEGAPNEVTNRIFTVTLALGGQHQLLPEVAEEVVVRPVLIADGQQVGVVGMVVDAKFDVAAQRVRLEPGQRCTLAFRLVDDAVGSLRIVVQDPETDAELYRSPSDIPVRLGVS</sequence>
<organism evidence="1 2">
    <name type="scientific">Actinoplanes flavus</name>
    <dbReference type="NCBI Taxonomy" id="2820290"/>
    <lineage>
        <taxon>Bacteria</taxon>
        <taxon>Bacillati</taxon>
        <taxon>Actinomycetota</taxon>
        <taxon>Actinomycetes</taxon>
        <taxon>Micromonosporales</taxon>
        <taxon>Micromonosporaceae</taxon>
        <taxon>Actinoplanes</taxon>
    </lineage>
</organism>
<dbReference type="Pfam" id="PF08665">
    <property type="entry name" value="PglZ"/>
    <property type="match status" value="1"/>
</dbReference>
<proteinExistence type="predicted"/>
<keyword evidence="2" id="KW-1185">Reference proteome</keyword>
<accession>A0ABS3UM19</accession>
<dbReference type="EMBL" id="JAGFNS010000011">
    <property type="protein sequence ID" value="MBO3739496.1"/>
    <property type="molecule type" value="Genomic_DNA"/>
</dbReference>
<protein>
    <submittedName>
        <fullName evidence="1">PglZ domain-containing protein</fullName>
    </submittedName>
</protein>
<evidence type="ECO:0000313" key="1">
    <source>
        <dbReference type="EMBL" id="MBO3739496.1"/>
    </source>
</evidence>
<reference evidence="1 2" key="1">
    <citation type="submission" date="2021-03" db="EMBL/GenBank/DDBJ databases">
        <title>Actinoplanes flavus sp. nov., a novel actinomycete isolated from Coconut Palm rhizosphere soil.</title>
        <authorList>
            <person name="Luo X."/>
        </authorList>
    </citation>
    <scope>NUCLEOTIDE SEQUENCE [LARGE SCALE GENOMIC DNA]</scope>
    <source>
        <strain evidence="1 2">NEAU-H7</strain>
    </source>
</reference>
<comment type="caution">
    <text evidence="1">The sequence shown here is derived from an EMBL/GenBank/DDBJ whole genome shotgun (WGS) entry which is preliminary data.</text>
</comment>
<gene>
    <name evidence="1" type="ORF">J5X75_18440</name>
</gene>
<name>A0ABS3UM19_9ACTN</name>